<dbReference type="PROSITE" id="PS51257">
    <property type="entry name" value="PROKAR_LIPOPROTEIN"/>
    <property type="match status" value="1"/>
</dbReference>
<protein>
    <submittedName>
        <fullName evidence="3">Flavodoxin</fullName>
    </submittedName>
</protein>
<evidence type="ECO:0000313" key="4">
    <source>
        <dbReference type="Proteomes" id="UP001529275"/>
    </source>
</evidence>
<name>A0ABT7UH26_9FIRM</name>
<keyword evidence="1" id="KW-0732">Signal</keyword>
<reference evidence="4" key="1">
    <citation type="submission" date="2023-06" db="EMBL/GenBank/DDBJ databases">
        <title>Identification and characterization of horizontal gene transfer across gut microbiota members of farm animals based on homology search.</title>
        <authorList>
            <person name="Zeman M."/>
            <person name="Kubasova T."/>
            <person name="Jahodarova E."/>
            <person name="Nykrynova M."/>
            <person name="Rychlik I."/>
        </authorList>
    </citation>
    <scope>NUCLEOTIDE SEQUENCE [LARGE SCALE GENOMIC DNA]</scope>
    <source>
        <strain evidence="4">ET341</strain>
    </source>
</reference>
<dbReference type="SUPFAM" id="SSF52218">
    <property type="entry name" value="Flavoproteins"/>
    <property type="match status" value="1"/>
</dbReference>
<accession>A0ABT7UH26</accession>
<evidence type="ECO:0000313" key="3">
    <source>
        <dbReference type="EMBL" id="MDM8195443.1"/>
    </source>
</evidence>
<evidence type="ECO:0000256" key="1">
    <source>
        <dbReference type="SAM" id="SignalP"/>
    </source>
</evidence>
<dbReference type="InterPro" id="IPR008254">
    <property type="entry name" value="Flavodoxin/NO_synth"/>
</dbReference>
<dbReference type="EMBL" id="JAUDCK010000008">
    <property type="protein sequence ID" value="MDM8195443.1"/>
    <property type="molecule type" value="Genomic_DNA"/>
</dbReference>
<dbReference type="Proteomes" id="UP001529275">
    <property type="component" value="Unassembled WGS sequence"/>
</dbReference>
<proteinExistence type="predicted"/>
<dbReference type="PANTHER" id="PTHR39201:SF1">
    <property type="entry name" value="FLAVODOXIN-LIKE DOMAIN-CONTAINING PROTEIN"/>
    <property type="match status" value="1"/>
</dbReference>
<feature type="domain" description="Flavodoxin-like" evidence="2">
    <location>
        <begin position="75"/>
        <end position="218"/>
    </location>
</feature>
<dbReference type="PANTHER" id="PTHR39201">
    <property type="entry name" value="EXPORTED PROTEIN-RELATED"/>
    <property type="match status" value="1"/>
</dbReference>
<dbReference type="InterPro" id="IPR029039">
    <property type="entry name" value="Flavoprotein-like_sf"/>
</dbReference>
<keyword evidence="4" id="KW-1185">Reference proteome</keyword>
<comment type="caution">
    <text evidence="3">The sequence shown here is derived from an EMBL/GenBank/DDBJ whole genome shotgun (WGS) entry which is preliminary data.</text>
</comment>
<sequence length="221" mass="24652">MKKILLILLAMTLIGCQSTSNGESEAVTKKPTIDTQTYNGKILVAYFSRVGNTDFPENTDASSSASVIVEDQQLIGNTEYMADVIVEQTGGDKFLIQTETPYPADYDTLVDQQQGERDQNSRPVLSSHVENFNEYDVIYLGFPNWWYGMPMPLYSFLEEYDFSDKTIIPFNTSGGSGFSDAVEEIKELCPQATVLEGLTIHGNQVQDAKDEIVSWIDSINE</sequence>
<feature type="signal peptide" evidence="1">
    <location>
        <begin position="1"/>
        <end position="22"/>
    </location>
</feature>
<feature type="chain" id="PRO_5046902736" evidence="1">
    <location>
        <begin position="23"/>
        <end position="221"/>
    </location>
</feature>
<dbReference type="Gene3D" id="3.40.50.360">
    <property type="match status" value="1"/>
</dbReference>
<gene>
    <name evidence="3" type="ORF">QUV98_03810</name>
</gene>
<evidence type="ECO:0000259" key="2">
    <source>
        <dbReference type="Pfam" id="PF12682"/>
    </source>
</evidence>
<organism evidence="3 4">
    <name type="scientific">Massilimicrobiota timonensis</name>
    <dbReference type="NCBI Taxonomy" id="1776392"/>
    <lineage>
        <taxon>Bacteria</taxon>
        <taxon>Bacillati</taxon>
        <taxon>Bacillota</taxon>
        <taxon>Erysipelotrichia</taxon>
        <taxon>Erysipelotrichales</taxon>
        <taxon>Erysipelotrichaceae</taxon>
        <taxon>Massilimicrobiota</taxon>
    </lineage>
</organism>
<dbReference type="Pfam" id="PF12682">
    <property type="entry name" value="Flavodoxin_4"/>
    <property type="match status" value="1"/>
</dbReference>
<dbReference type="RefSeq" id="WP_289527381.1">
    <property type="nucleotide sequence ID" value="NZ_JAUDCK010000008.1"/>
</dbReference>
<dbReference type="NCBIfam" id="NF005389">
    <property type="entry name" value="PRK06934.1"/>
    <property type="match status" value="1"/>
</dbReference>